<evidence type="ECO:0000313" key="5">
    <source>
        <dbReference type="EMBL" id="MBB5182142.1"/>
    </source>
</evidence>
<dbReference type="GO" id="GO:0010181">
    <property type="term" value="F:FMN binding"/>
    <property type="evidence" value="ECO:0007669"/>
    <property type="project" value="InterPro"/>
</dbReference>
<evidence type="ECO:0000256" key="2">
    <source>
        <dbReference type="ARBA" id="ARBA00022630"/>
    </source>
</evidence>
<keyword evidence="2" id="KW-0285">Flavoprotein</keyword>
<sequence length="187" mass="20929">MQKDIGSVMGLYPMPTTLVGTVLEDGRVNFLPIAHVGVVEHGHFLISVDQSHKLDDAAIIKNGVVSVSLTNPEMMKAVDWCGIVKAENTDKSDVFPWHFDDLEKAPVVENAPVCMTCQVVKMVTVGAFHNFILKPVHTYVQEENLNERGKVDYEKVRPVLFEFQSAQYLSTGKVIAKCWSYGKDYKK</sequence>
<evidence type="ECO:0000256" key="3">
    <source>
        <dbReference type="ARBA" id="ARBA00038054"/>
    </source>
</evidence>
<reference evidence="5 6" key="1">
    <citation type="submission" date="2020-08" db="EMBL/GenBank/DDBJ databases">
        <title>Genomic Encyclopedia of Type Strains, Phase IV (KMG-IV): sequencing the most valuable type-strain genomes for metagenomic binning, comparative biology and taxonomic classification.</title>
        <authorList>
            <person name="Goeker M."/>
        </authorList>
    </citation>
    <scope>NUCLEOTIDE SEQUENCE [LARGE SCALE GENOMIC DNA]</scope>
    <source>
        <strain evidence="5 6">DSM 25799</strain>
    </source>
</reference>
<proteinExistence type="inferred from homology"/>
<evidence type="ECO:0000259" key="4">
    <source>
        <dbReference type="SMART" id="SM00903"/>
    </source>
</evidence>
<gene>
    <name evidence="5" type="ORF">HNQ47_000145</name>
</gene>
<dbReference type="Gene3D" id="2.30.110.10">
    <property type="entry name" value="Electron Transport, Fmn-binding Protein, Chain A"/>
    <property type="match status" value="1"/>
</dbReference>
<dbReference type="InterPro" id="IPR002563">
    <property type="entry name" value="Flavin_Rdtase-like_dom"/>
</dbReference>
<dbReference type="SUPFAM" id="SSF50475">
    <property type="entry name" value="FMN-binding split barrel"/>
    <property type="match status" value="1"/>
</dbReference>
<dbReference type="PANTHER" id="PTHR43567:SF1">
    <property type="entry name" value="FLAVOREDOXIN"/>
    <property type="match status" value="1"/>
</dbReference>
<dbReference type="RefSeq" id="WP_183326595.1">
    <property type="nucleotide sequence ID" value="NZ_JACHHK010000001.1"/>
</dbReference>
<name>A0A7W8CV05_9FIRM</name>
<evidence type="ECO:0000313" key="6">
    <source>
        <dbReference type="Proteomes" id="UP000539953"/>
    </source>
</evidence>
<comment type="cofactor">
    <cofactor evidence="1">
        <name>FMN</name>
        <dbReference type="ChEBI" id="CHEBI:58210"/>
    </cofactor>
</comment>
<accession>A0A7W8CV05</accession>
<dbReference type="InterPro" id="IPR012349">
    <property type="entry name" value="Split_barrel_FMN-bd"/>
</dbReference>
<comment type="caution">
    <text evidence="5">The sequence shown here is derived from an EMBL/GenBank/DDBJ whole genome shotgun (WGS) entry which is preliminary data.</text>
</comment>
<protein>
    <submittedName>
        <fullName evidence="5">Flavin reductase (DIM6/NTAB) family NADH-FMN oxidoreductase RutF</fullName>
    </submittedName>
</protein>
<keyword evidence="6" id="KW-1185">Reference proteome</keyword>
<organism evidence="5 6">
    <name type="scientific">Catenisphaera adipataccumulans</name>
    <dbReference type="NCBI Taxonomy" id="700500"/>
    <lineage>
        <taxon>Bacteria</taxon>
        <taxon>Bacillati</taxon>
        <taxon>Bacillota</taxon>
        <taxon>Erysipelotrichia</taxon>
        <taxon>Erysipelotrichales</taxon>
        <taxon>Erysipelotrichaceae</taxon>
        <taxon>Catenisphaera</taxon>
    </lineage>
</organism>
<dbReference type="InterPro" id="IPR052174">
    <property type="entry name" value="Flavoredoxin"/>
</dbReference>
<dbReference type="EMBL" id="JACHHK010000001">
    <property type="protein sequence ID" value="MBB5182142.1"/>
    <property type="molecule type" value="Genomic_DNA"/>
</dbReference>
<dbReference type="Pfam" id="PF01613">
    <property type="entry name" value="Flavin_Reduct"/>
    <property type="match status" value="1"/>
</dbReference>
<comment type="similarity">
    <text evidence="3">Belongs to the flavoredoxin family.</text>
</comment>
<dbReference type="AlphaFoldDB" id="A0A7W8CV05"/>
<evidence type="ECO:0000256" key="1">
    <source>
        <dbReference type="ARBA" id="ARBA00001917"/>
    </source>
</evidence>
<dbReference type="GO" id="GO:0016646">
    <property type="term" value="F:oxidoreductase activity, acting on the CH-NH group of donors, NAD or NADP as acceptor"/>
    <property type="evidence" value="ECO:0007669"/>
    <property type="project" value="UniProtKB-ARBA"/>
</dbReference>
<feature type="domain" description="Flavin reductase like" evidence="4">
    <location>
        <begin position="9"/>
        <end position="152"/>
    </location>
</feature>
<dbReference type="SMART" id="SM00903">
    <property type="entry name" value="Flavin_Reduct"/>
    <property type="match status" value="1"/>
</dbReference>
<dbReference type="PANTHER" id="PTHR43567">
    <property type="entry name" value="FLAVOREDOXIN-RELATED-RELATED"/>
    <property type="match status" value="1"/>
</dbReference>
<dbReference type="Proteomes" id="UP000539953">
    <property type="component" value="Unassembled WGS sequence"/>
</dbReference>